<dbReference type="InterPro" id="IPR006379">
    <property type="entry name" value="HAD-SF_hydro_IIB"/>
</dbReference>
<dbReference type="SUPFAM" id="SSF56784">
    <property type="entry name" value="HAD-like"/>
    <property type="match status" value="1"/>
</dbReference>
<proteinExistence type="predicted"/>
<dbReference type="Proteomes" id="UP000183687">
    <property type="component" value="Unassembled WGS sequence"/>
</dbReference>
<accession>A0AB38A603</accession>
<dbReference type="AlphaFoldDB" id="A0AB38A603"/>
<gene>
    <name evidence="1" type="ORF">SAMN04489746_0658</name>
</gene>
<sequence length="279" mass="30420">MIKLVLTDMDNTLLPFGDAQISQDTVCAIHRLLDEGIHFAPATGRGYQDLSAFFKPDPSILTTAIACNALEVWLDNKPVFQKFFSAEDLQIIARCLSDIDDAGLVITADDPRPWIVGLHVKDTSKLDSPGAFPSGYILTDTIPEVQTLNVGVVFDSERIDPQDMQKRLAQVAPTLDFLYTYTDWLDVAPKGWSKADGVPILMDALHITKDEIVVFGDGINDLSIMRALPNSVAVANAVPEVAAAARYHIASSSEYAVARACHQIADAAKTGMLPEFMRS</sequence>
<dbReference type="GO" id="GO:0005829">
    <property type="term" value="C:cytosol"/>
    <property type="evidence" value="ECO:0007669"/>
    <property type="project" value="TreeGrafter"/>
</dbReference>
<dbReference type="GO" id="GO:0000287">
    <property type="term" value="F:magnesium ion binding"/>
    <property type="evidence" value="ECO:0007669"/>
    <property type="project" value="TreeGrafter"/>
</dbReference>
<dbReference type="PANTHER" id="PTHR10000">
    <property type="entry name" value="PHOSPHOSERINE PHOSPHATASE"/>
    <property type="match status" value="1"/>
</dbReference>
<dbReference type="NCBIfam" id="TIGR01484">
    <property type="entry name" value="HAD-SF-IIB"/>
    <property type="match status" value="1"/>
</dbReference>
<dbReference type="InterPro" id="IPR036412">
    <property type="entry name" value="HAD-like_sf"/>
</dbReference>
<dbReference type="RefSeq" id="WP_002563243.1">
    <property type="nucleotide sequence ID" value="NZ_CALJSN010000006.1"/>
</dbReference>
<name>A0AB38A603_9ACTN</name>
<organism evidence="1 2">
    <name type="scientific">Atopobium minutum</name>
    <dbReference type="NCBI Taxonomy" id="1381"/>
    <lineage>
        <taxon>Bacteria</taxon>
        <taxon>Bacillati</taxon>
        <taxon>Actinomycetota</taxon>
        <taxon>Coriobacteriia</taxon>
        <taxon>Coriobacteriales</taxon>
        <taxon>Atopobiaceae</taxon>
        <taxon>Atopobium</taxon>
    </lineage>
</organism>
<comment type="caution">
    <text evidence="1">The sequence shown here is derived from an EMBL/GenBank/DDBJ whole genome shotgun (WGS) entry which is preliminary data.</text>
</comment>
<dbReference type="Gene3D" id="3.30.1240.10">
    <property type="match status" value="1"/>
</dbReference>
<dbReference type="InterPro" id="IPR023214">
    <property type="entry name" value="HAD_sf"/>
</dbReference>
<dbReference type="GO" id="GO:0016791">
    <property type="term" value="F:phosphatase activity"/>
    <property type="evidence" value="ECO:0007669"/>
    <property type="project" value="TreeGrafter"/>
</dbReference>
<protein>
    <submittedName>
        <fullName evidence="1">Uncharacterized protein</fullName>
    </submittedName>
</protein>
<dbReference type="Pfam" id="PF08282">
    <property type="entry name" value="Hydrolase_3"/>
    <property type="match status" value="1"/>
</dbReference>
<evidence type="ECO:0000313" key="2">
    <source>
        <dbReference type="Proteomes" id="UP000183687"/>
    </source>
</evidence>
<dbReference type="EMBL" id="FNSH01000001">
    <property type="protein sequence ID" value="SEB58112.1"/>
    <property type="molecule type" value="Genomic_DNA"/>
</dbReference>
<dbReference type="Gene3D" id="3.40.50.1000">
    <property type="entry name" value="HAD superfamily/HAD-like"/>
    <property type="match status" value="1"/>
</dbReference>
<reference evidence="1 2" key="1">
    <citation type="submission" date="2016-10" db="EMBL/GenBank/DDBJ databases">
        <authorList>
            <person name="Varghese N."/>
            <person name="Submissions S."/>
        </authorList>
    </citation>
    <scope>NUCLEOTIDE SEQUENCE [LARGE SCALE GENOMIC DNA]</scope>
    <source>
        <strain evidence="1 2">DSM 20586</strain>
    </source>
</reference>
<evidence type="ECO:0000313" key="1">
    <source>
        <dbReference type="EMBL" id="SEB58112.1"/>
    </source>
</evidence>
<dbReference type="PANTHER" id="PTHR10000:SF8">
    <property type="entry name" value="HAD SUPERFAMILY HYDROLASE-LIKE, TYPE 3"/>
    <property type="match status" value="1"/>
</dbReference>